<dbReference type="SUPFAM" id="SSF48452">
    <property type="entry name" value="TPR-like"/>
    <property type="match status" value="1"/>
</dbReference>
<dbReference type="InterPro" id="IPR029046">
    <property type="entry name" value="LolA/LolB/LppX"/>
</dbReference>
<keyword evidence="14 15" id="KW-0449">Lipoprotein</keyword>
<dbReference type="GO" id="GO:0009279">
    <property type="term" value="C:cell outer membrane"/>
    <property type="evidence" value="ECO:0007669"/>
    <property type="project" value="UniProtKB-SubCell"/>
</dbReference>
<gene>
    <name evidence="15" type="ORF">B0G85_1478</name>
</gene>
<keyword evidence="10" id="KW-0472">Membrane</keyword>
<keyword evidence="16" id="KW-1185">Reference proteome</keyword>
<dbReference type="CDD" id="cd16326">
    <property type="entry name" value="LolB"/>
    <property type="match status" value="1"/>
</dbReference>
<keyword evidence="12" id="KW-0143">Chaperone</keyword>
<protein>
    <recommendedName>
        <fullName evidence="4">Outer-membrane lipoprotein LolB</fullName>
    </recommendedName>
</protein>
<evidence type="ECO:0000256" key="8">
    <source>
        <dbReference type="ARBA" id="ARBA00022803"/>
    </source>
</evidence>
<dbReference type="PANTHER" id="PTHR44943:SF8">
    <property type="entry name" value="TPR REPEAT-CONTAINING PROTEIN MJ0263"/>
    <property type="match status" value="1"/>
</dbReference>
<accession>A0A2M8VQD2</accession>
<keyword evidence="8" id="KW-0802">TPR repeat</keyword>
<comment type="subcellular location">
    <subcellularLocation>
        <location evidence="1">Cell outer membrane</location>
        <topology evidence="1">Lipid-anchor</topology>
    </subcellularLocation>
</comment>
<reference evidence="15 16" key="1">
    <citation type="submission" date="2017-11" db="EMBL/GenBank/DDBJ databases">
        <title>Genomic Encyclopedia of Type Strains, Phase III (KMG-III): the genomes of soil and plant-associated and newly described type strains.</title>
        <authorList>
            <person name="Whitman W."/>
        </authorList>
    </citation>
    <scope>NUCLEOTIDE SEQUENCE [LARGE SCALE GENOMIC DNA]</scope>
    <source>
        <strain evidence="15 16">UB-Domo-W1</strain>
    </source>
</reference>
<dbReference type="Gene3D" id="1.25.40.10">
    <property type="entry name" value="Tetratricopeptide repeat domain"/>
    <property type="match status" value="1"/>
</dbReference>
<evidence type="ECO:0000256" key="3">
    <source>
        <dbReference type="ARBA" id="ARBA00011245"/>
    </source>
</evidence>
<dbReference type="InterPro" id="IPR051685">
    <property type="entry name" value="Ycf3/AcsC/BcsC/TPR_MFPF"/>
</dbReference>
<dbReference type="Proteomes" id="UP000229366">
    <property type="component" value="Unassembled WGS sequence"/>
</dbReference>
<evidence type="ECO:0000256" key="5">
    <source>
        <dbReference type="ARBA" id="ARBA00022448"/>
    </source>
</evidence>
<evidence type="ECO:0000256" key="9">
    <source>
        <dbReference type="ARBA" id="ARBA00022927"/>
    </source>
</evidence>
<dbReference type="SUPFAM" id="SSF89392">
    <property type="entry name" value="Prokaryotic lipoproteins and lipoprotein localization factors"/>
    <property type="match status" value="1"/>
</dbReference>
<evidence type="ECO:0000256" key="13">
    <source>
        <dbReference type="ARBA" id="ARBA00023237"/>
    </source>
</evidence>
<evidence type="ECO:0000256" key="1">
    <source>
        <dbReference type="ARBA" id="ARBA00004459"/>
    </source>
</evidence>
<sequence>MLMIPFFIKSHFRDLLLAASLGICLFTGQALAKTNSIESGEAIFEVLASEIALQRGEAGLAYKTYLELARQLDDPRLAQRAMEIAINAGAPDLALQAAQAWDSLAGPKQTKPKEVLITLLILNQRWSDAVQPAIDLLRQQTPAQREITLQQIQALLAKAKDESEALRAFYEIASSQKPLPKDLGLMYTYAMSAEKAGQIDVMEKTLREILRIDPNNVNSLNALGYAMADRNQKLPEALKLISKAHQLSPKDGFILDSLGWVNFRMGKNALALEQLEQAFNIKPEADIAAHIGEVLWVMNRPTEAEAIWRKGQLLDANNPTLKETVKRLKPDWSVAYTALKGTWDGRFSVKVTGLTEGNNQGGSGGFSLTQDALIDVLEIRNPMGGSIAKIIIKPGEAILERDGQIVTAIDADTLIQNTLGLPLPARGLSDWLRGNIRPGTNASVERNMQGQVDKITQDGWVLNYVWGNSQRLEKLTMMRSSNVGSIDIRLIFDASND</sequence>
<keyword evidence="6" id="KW-0732">Signal</keyword>
<dbReference type="Gene3D" id="2.50.20.10">
    <property type="entry name" value="Lipoprotein localisation LolA/LolB/LppX"/>
    <property type="match status" value="1"/>
</dbReference>
<comment type="similarity">
    <text evidence="2">Belongs to the LolB family.</text>
</comment>
<dbReference type="AlphaFoldDB" id="A0A2M8VQD2"/>
<keyword evidence="9" id="KW-0653">Protein transport</keyword>
<keyword evidence="7" id="KW-0677">Repeat</keyword>
<evidence type="ECO:0000256" key="4">
    <source>
        <dbReference type="ARBA" id="ARBA00016202"/>
    </source>
</evidence>
<keyword evidence="5" id="KW-0813">Transport</keyword>
<evidence type="ECO:0000256" key="14">
    <source>
        <dbReference type="ARBA" id="ARBA00023288"/>
    </source>
</evidence>
<comment type="subunit">
    <text evidence="3">Monomer.</text>
</comment>
<dbReference type="PANTHER" id="PTHR44943">
    <property type="entry name" value="CELLULOSE SYNTHASE OPERON PROTEIN C"/>
    <property type="match status" value="1"/>
</dbReference>
<dbReference type="Pfam" id="PF03550">
    <property type="entry name" value="LolB"/>
    <property type="match status" value="1"/>
</dbReference>
<proteinExistence type="inferred from homology"/>
<keyword evidence="11" id="KW-0564">Palmitate</keyword>
<evidence type="ECO:0000256" key="12">
    <source>
        <dbReference type="ARBA" id="ARBA00023186"/>
    </source>
</evidence>
<keyword evidence="13" id="KW-0998">Cell outer membrane</keyword>
<comment type="caution">
    <text evidence="15">The sequence shown here is derived from an EMBL/GenBank/DDBJ whole genome shotgun (WGS) entry which is preliminary data.</text>
</comment>
<evidence type="ECO:0000313" key="15">
    <source>
        <dbReference type="EMBL" id="PJI79372.1"/>
    </source>
</evidence>
<evidence type="ECO:0000256" key="7">
    <source>
        <dbReference type="ARBA" id="ARBA00022737"/>
    </source>
</evidence>
<name>A0A2M8VQD2_9BURK</name>
<dbReference type="EMBL" id="PGTX01000003">
    <property type="protein sequence ID" value="PJI79372.1"/>
    <property type="molecule type" value="Genomic_DNA"/>
</dbReference>
<evidence type="ECO:0000256" key="2">
    <source>
        <dbReference type="ARBA" id="ARBA00009696"/>
    </source>
</evidence>
<evidence type="ECO:0000313" key="16">
    <source>
        <dbReference type="Proteomes" id="UP000229366"/>
    </source>
</evidence>
<evidence type="ECO:0000256" key="11">
    <source>
        <dbReference type="ARBA" id="ARBA00023139"/>
    </source>
</evidence>
<dbReference type="InterPro" id="IPR011990">
    <property type="entry name" value="TPR-like_helical_dom_sf"/>
</dbReference>
<organism evidence="15 16">
    <name type="scientific">Polynucleobacter brandtiae</name>
    <dbReference type="NCBI Taxonomy" id="1938816"/>
    <lineage>
        <taxon>Bacteria</taxon>
        <taxon>Pseudomonadati</taxon>
        <taxon>Pseudomonadota</taxon>
        <taxon>Betaproteobacteria</taxon>
        <taxon>Burkholderiales</taxon>
        <taxon>Burkholderiaceae</taxon>
        <taxon>Polynucleobacter</taxon>
    </lineage>
</organism>
<dbReference type="InterPro" id="IPR004565">
    <property type="entry name" value="OM_lipoprot_LolB"/>
</dbReference>
<evidence type="ECO:0000256" key="6">
    <source>
        <dbReference type="ARBA" id="ARBA00022729"/>
    </source>
</evidence>
<dbReference type="GO" id="GO:0015031">
    <property type="term" value="P:protein transport"/>
    <property type="evidence" value="ECO:0007669"/>
    <property type="project" value="UniProtKB-KW"/>
</dbReference>
<evidence type="ECO:0000256" key="10">
    <source>
        <dbReference type="ARBA" id="ARBA00023136"/>
    </source>
</evidence>